<dbReference type="InterPro" id="IPR029058">
    <property type="entry name" value="AB_hydrolase_fold"/>
</dbReference>
<dbReference type="SUPFAM" id="SSF53474">
    <property type="entry name" value="alpha/beta-Hydrolases"/>
    <property type="match status" value="1"/>
</dbReference>
<dbReference type="Pfam" id="PF26363">
    <property type="entry name" value="Phospholipase-like"/>
    <property type="match status" value="1"/>
</dbReference>
<reference evidence="1 2" key="1">
    <citation type="submission" date="2015-11" db="EMBL/GenBank/DDBJ databases">
        <title>Expanding the genomic diversity of Burkholderia species for the development of highly accurate diagnostics.</title>
        <authorList>
            <person name="Sahl J."/>
            <person name="Keim P."/>
            <person name="Wagner D."/>
        </authorList>
    </citation>
    <scope>NUCLEOTIDE SEQUENCE [LARGE SCALE GENOMIC DNA]</scope>
    <source>
        <strain evidence="1 2">MSMB368WGS</strain>
    </source>
</reference>
<name>A0A132EAH4_9BURK</name>
<organism evidence="1 2">
    <name type="scientific">Burkholderia pseudomultivorans</name>
    <dbReference type="NCBI Taxonomy" id="1207504"/>
    <lineage>
        <taxon>Bacteria</taxon>
        <taxon>Pseudomonadati</taxon>
        <taxon>Pseudomonadota</taxon>
        <taxon>Betaproteobacteria</taxon>
        <taxon>Burkholderiales</taxon>
        <taxon>Burkholderiaceae</taxon>
        <taxon>Burkholderia</taxon>
        <taxon>Burkholderia cepacia complex</taxon>
    </lineage>
</organism>
<evidence type="ECO:0000313" key="2">
    <source>
        <dbReference type="Proteomes" id="UP000062912"/>
    </source>
</evidence>
<dbReference type="Pfam" id="PF13665">
    <property type="entry name" value="Tox-PAAR-like"/>
    <property type="match status" value="1"/>
</dbReference>
<dbReference type="Proteomes" id="UP000062912">
    <property type="component" value="Unassembled WGS sequence"/>
</dbReference>
<protein>
    <submittedName>
        <fullName evidence="1">VgrG protein</fullName>
    </submittedName>
</protein>
<proteinExistence type="predicted"/>
<accession>A0A132EAH4</accession>
<sequence>MAREDGQWTIVSTMPDVCKTPMGSSTPPVPYPVTASLGDSQMTSKTVFANGNPIVRFDSSFAPETIGDQAGVANGVESGTVGAKCWPIDHSKTVRVESKMVVRHSDQFWMNGNYSGKEGKAARWKARKAQIAEGRQKAASMPPGPERDKLQAATDRFEQNNSAVEKARLSENLYHPETGAPEGWKNVSDDPKQLGQFGLRSSDLTIPNTKFRAQVYEPDPDVFGTDMKPQVVFKGTKPTSASDWSNNLAQGQNKDSAYYKQAVAIGQKLLRSGMDAEIAGHSLGGGLASAASGTSGLAATTFNAAGLNPGTIAKYGATPITSDIQAYRVDGEILTGLQEKSFLKSQMPSAVGTPHMVPGTGWNPISRHGMNQMIDGIEEQKKEDQATILNVLIPG</sequence>
<comment type="caution">
    <text evidence="1">The sequence shown here is derived from an EMBL/GenBank/DDBJ whole genome shotgun (WGS) entry which is preliminary data.</text>
</comment>
<evidence type="ECO:0000313" key="1">
    <source>
        <dbReference type="EMBL" id="KWF23794.1"/>
    </source>
</evidence>
<dbReference type="AlphaFoldDB" id="A0A132EAH4"/>
<dbReference type="EMBL" id="LPJR01000062">
    <property type="protein sequence ID" value="KWF23794.1"/>
    <property type="molecule type" value="Genomic_DNA"/>
</dbReference>
<gene>
    <name evidence="1" type="ORF">WT56_25420</name>
</gene>